<keyword evidence="3" id="KW-1185">Reference proteome</keyword>
<evidence type="ECO:0000313" key="2">
    <source>
        <dbReference type="EMBL" id="KGN30997.1"/>
    </source>
</evidence>
<proteinExistence type="predicted"/>
<keyword evidence="1" id="KW-0812">Transmembrane</keyword>
<dbReference type="AlphaFoldDB" id="A0A0A0J4K7"/>
<organism evidence="2 3">
    <name type="scientific">Knoellia sinensis KCTC 19936</name>
    <dbReference type="NCBI Taxonomy" id="1385520"/>
    <lineage>
        <taxon>Bacteria</taxon>
        <taxon>Bacillati</taxon>
        <taxon>Actinomycetota</taxon>
        <taxon>Actinomycetes</taxon>
        <taxon>Micrococcales</taxon>
        <taxon>Intrasporangiaceae</taxon>
        <taxon>Knoellia</taxon>
    </lineage>
</organism>
<gene>
    <name evidence="2" type="ORF">N802_05175</name>
</gene>
<name>A0A0A0J4K7_9MICO</name>
<sequence length="72" mass="7199">MVAEGFARDGGGMAIIVRTLGISVAAVLGHLALVFAGGGFRQGDANIGAGLIVFAVLVVGSFAWALVDGLRE</sequence>
<feature type="transmembrane region" description="Helical" evidence="1">
    <location>
        <begin position="12"/>
        <end position="35"/>
    </location>
</feature>
<comment type="caution">
    <text evidence="2">The sequence shown here is derived from an EMBL/GenBank/DDBJ whole genome shotgun (WGS) entry which is preliminary data.</text>
</comment>
<accession>A0A0A0J4K7</accession>
<dbReference type="EMBL" id="AVPJ01000014">
    <property type="protein sequence ID" value="KGN30997.1"/>
    <property type="molecule type" value="Genomic_DNA"/>
</dbReference>
<feature type="transmembrane region" description="Helical" evidence="1">
    <location>
        <begin position="47"/>
        <end position="67"/>
    </location>
</feature>
<protein>
    <submittedName>
        <fullName evidence="2">Uncharacterized protein</fullName>
    </submittedName>
</protein>
<dbReference type="Proteomes" id="UP000030002">
    <property type="component" value="Unassembled WGS sequence"/>
</dbReference>
<evidence type="ECO:0000256" key="1">
    <source>
        <dbReference type="SAM" id="Phobius"/>
    </source>
</evidence>
<keyword evidence="1" id="KW-1133">Transmembrane helix</keyword>
<evidence type="ECO:0000313" key="3">
    <source>
        <dbReference type="Proteomes" id="UP000030002"/>
    </source>
</evidence>
<keyword evidence="1" id="KW-0472">Membrane</keyword>
<reference evidence="2 3" key="1">
    <citation type="submission" date="2013-08" db="EMBL/GenBank/DDBJ databases">
        <title>The genome sequence of Knoellia sinensis.</title>
        <authorList>
            <person name="Zhu W."/>
            <person name="Wang G."/>
        </authorList>
    </citation>
    <scope>NUCLEOTIDE SEQUENCE [LARGE SCALE GENOMIC DNA]</scope>
    <source>
        <strain evidence="2 3">KCTC 19936</strain>
    </source>
</reference>
<dbReference type="STRING" id="1385520.N802_05175"/>